<dbReference type="InterPro" id="IPR000504">
    <property type="entry name" value="RRM_dom"/>
</dbReference>
<evidence type="ECO:0000256" key="1">
    <source>
        <dbReference type="PROSITE-ProRule" id="PRU00176"/>
    </source>
</evidence>
<feature type="region of interest" description="Disordered" evidence="2">
    <location>
        <begin position="210"/>
        <end position="230"/>
    </location>
</feature>
<evidence type="ECO:0000313" key="5">
    <source>
        <dbReference type="Proteomes" id="UP001479436"/>
    </source>
</evidence>
<dbReference type="SMART" id="SM00360">
    <property type="entry name" value="RRM"/>
    <property type="match status" value="1"/>
</dbReference>
<feature type="region of interest" description="Disordered" evidence="2">
    <location>
        <begin position="335"/>
        <end position="376"/>
    </location>
</feature>
<dbReference type="Pfam" id="PF00076">
    <property type="entry name" value="RRM_1"/>
    <property type="match status" value="1"/>
</dbReference>
<dbReference type="PROSITE" id="PS50102">
    <property type="entry name" value="RRM"/>
    <property type="match status" value="1"/>
</dbReference>
<gene>
    <name evidence="4" type="primary">PIN4_2</name>
    <name evidence="4" type="ORF">K7432_010785</name>
</gene>
<protein>
    <submittedName>
        <fullName evidence="4">Peptidyl-prolyl cis-trans isomerase pin4</fullName>
    </submittedName>
</protein>
<accession>A0ABR2WN87</accession>
<evidence type="ECO:0000259" key="3">
    <source>
        <dbReference type="PROSITE" id="PS50102"/>
    </source>
</evidence>
<sequence>MMMNGHSVEREINLSSSEYIDLEKPLSIRGPDCLRSNGSNEGINPLVLINKTAQETTERGESRGTERARNKGRGEKGVKLKSHREIDPLVNNIVPTAVVIKNIPISMRRETFLEILLELDIPKPSAINYHRDNGVFRGLAFANFKTPEEASFVISLLNGFDIAGRKLRVEYKLIGAGLFKESHNELGTIHCKETQPVDKNNAVVLERIEKSATTSSSEKDEDMEKKFMDKSEENDKMRIEEHKFTSDKHSDDIDMSIPDARSFYEELVAFRDEDGHHDLVYLNSLNLYQRALLQLIVQKLDMSYKCDGEDENWHMRISRKGAPNSVSILSTGKTLKKTRSGNGSSESISGLGKTSLKANHGSVGISAHGSRSSFRSNLRRVDGLPSVCPVRQPRGPDLSQNFALRRSLRD</sequence>
<feature type="domain" description="RRM" evidence="3">
    <location>
        <begin position="96"/>
        <end position="174"/>
    </location>
</feature>
<dbReference type="SUPFAM" id="SSF54928">
    <property type="entry name" value="RNA-binding domain, RBD"/>
    <property type="match status" value="1"/>
</dbReference>
<keyword evidence="4" id="KW-0413">Isomerase</keyword>
<keyword evidence="5" id="KW-1185">Reference proteome</keyword>
<feature type="region of interest" description="Disordered" evidence="2">
    <location>
        <begin position="51"/>
        <end position="79"/>
    </location>
</feature>
<keyword evidence="1" id="KW-0694">RNA-binding</keyword>
<organism evidence="4 5">
    <name type="scientific">Basidiobolus ranarum</name>
    <dbReference type="NCBI Taxonomy" id="34480"/>
    <lineage>
        <taxon>Eukaryota</taxon>
        <taxon>Fungi</taxon>
        <taxon>Fungi incertae sedis</taxon>
        <taxon>Zoopagomycota</taxon>
        <taxon>Entomophthoromycotina</taxon>
        <taxon>Basidiobolomycetes</taxon>
        <taxon>Basidiobolales</taxon>
        <taxon>Basidiobolaceae</taxon>
        <taxon>Basidiobolus</taxon>
    </lineage>
</organism>
<dbReference type="InterPro" id="IPR012677">
    <property type="entry name" value="Nucleotide-bd_a/b_plait_sf"/>
</dbReference>
<dbReference type="Proteomes" id="UP001479436">
    <property type="component" value="Unassembled WGS sequence"/>
</dbReference>
<dbReference type="GO" id="GO:0016853">
    <property type="term" value="F:isomerase activity"/>
    <property type="evidence" value="ECO:0007669"/>
    <property type="project" value="UniProtKB-KW"/>
</dbReference>
<name>A0ABR2WN87_9FUNG</name>
<dbReference type="Gene3D" id="3.30.70.330">
    <property type="match status" value="1"/>
</dbReference>
<comment type="caution">
    <text evidence="4">The sequence shown here is derived from an EMBL/GenBank/DDBJ whole genome shotgun (WGS) entry which is preliminary data.</text>
</comment>
<dbReference type="EMBL" id="JASJQH010000771">
    <property type="protein sequence ID" value="KAK9762957.1"/>
    <property type="molecule type" value="Genomic_DNA"/>
</dbReference>
<reference evidence="4 5" key="1">
    <citation type="submission" date="2023-04" db="EMBL/GenBank/DDBJ databases">
        <title>Genome of Basidiobolus ranarum AG-B5.</title>
        <authorList>
            <person name="Stajich J.E."/>
            <person name="Carter-House D."/>
            <person name="Gryganskyi A."/>
        </authorList>
    </citation>
    <scope>NUCLEOTIDE SEQUENCE [LARGE SCALE GENOMIC DNA]</scope>
    <source>
        <strain evidence="4 5">AG-B5</strain>
    </source>
</reference>
<evidence type="ECO:0000313" key="4">
    <source>
        <dbReference type="EMBL" id="KAK9762957.1"/>
    </source>
</evidence>
<dbReference type="InterPro" id="IPR035979">
    <property type="entry name" value="RBD_domain_sf"/>
</dbReference>
<proteinExistence type="predicted"/>
<evidence type="ECO:0000256" key="2">
    <source>
        <dbReference type="SAM" id="MobiDB-lite"/>
    </source>
</evidence>
<feature type="compositionally biased region" description="Basic and acidic residues" evidence="2">
    <location>
        <begin position="56"/>
        <end position="79"/>
    </location>
</feature>